<gene>
    <name evidence="1" type="ORF">L2E82_16319</name>
</gene>
<evidence type="ECO:0000313" key="1">
    <source>
        <dbReference type="EMBL" id="KAI3766266.1"/>
    </source>
</evidence>
<keyword evidence="2" id="KW-1185">Reference proteome</keyword>
<accession>A0ACB9F5P9</accession>
<dbReference type="Proteomes" id="UP001055811">
    <property type="component" value="Linkage Group LG03"/>
</dbReference>
<evidence type="ECO:0000313" key="2">
    <source>
        <dbReference type="Proteomes" id="UP001055811"/>
    </source>
</evidence>
<name>A0ACB9F5P9_CICIN</name>
<organism evidence="1 2">
    <name type="scientific">Cichorium intybus</name>
    <name type="common">Chicory</name>
    <dbReference type="NCBI Taxonomy" id="13427"/>
    <lineage>
        <taxon>Eukaryota</taxon>
        <taxon>Viridiplantae</taxon>
        <taxon>Streptophyta</taxon>
        <taxon>Embryophyta</taxon>
        <taxon>Tracheophyta</taxon>
        <taxon>Spermatophyta</taxon>
        <taxon>Magnoliopsida</taxon>
        <taxon>eudicotyledons</taxon>
        <taxon>Gunneridae</taxon>
        <taxon>Pentapetalae</taxon>
        <taxon>asterids</taxon>
        <taxon>campanulids</taxon>
        <taxon>Asterales</taxon>
        <taxon>Asteraceae</taxon>
        <taxon>Cichorioideae</taxon>
        <taxon>Cichorieae</taxon>
        <taxon>Cichoriinae</taxon>
        <taxon>Cichorium</taxon>
    </lineage>
</organism>
<reference evidence="2" key="1">
    <citation type="journal article" date="2022" name="Mol. Ecol. Resour.">
        <title>The genomes of chicory, endive, great burdock and yacon provide insights into Asteraceae palaeo-polyploidization history and plant inulin production.</title>
        <authorList>
            <person name="Fan W."/>
            <person name="Wang S."/>
            <person name="Wang H."/>
            <person name="Wang A."/>
            <person name="Jiang F."/>
            <person name="Liu H."/>
            <person name="Zhao H."/>
            <person name="Xu D."/>
            <person name="Zhang Y."/>
        </authorList>
    </citation>
    <scope>NUCLEOTIDE SEQUENCE [LARGE SCALE GENOMIC DNA]</scope>
    <source>
        <strain evidence="2">cv. Punajuju</strain>
    </source>
</reference>
<protein>
    <submittedName>
        <fullName evidence="1">Uncharacterized protein</fullName>
    </submittedName>
</protein>
<comment type="caution">
    <text evidence="1">The sequence shown here is derived from an EMBL/GenBank/DDBJ whole genome shotgun (WGS) entry which is preliminary data.</text>
</comment>
<reference evidence="1 2" key="2">
    <citation type="journal article" date="2022" name="Mol. Ecol. Resour.">
        <title>The genomes of chicory, endive, great burdock and yacon provide insights into Asteraceae paleo-polyploidization history and plant inulin production.</title>
        <authorList>
            <person name="Fan W."/>
            <person name="Wang S."/>
            <person name="Wang H."/>
            <person name="Wang A."/>
            <person name="Jiang F."/>
            <person name="Liu H."/>
            <person name="Zhao H."/>
            <person name="Xu D."/>
            <person name="Zhang Y."/>
        </authorList>
    </citation>
    <scope>NUCLEOTIDE SEQUENCE [LARGE SCALE GENOMIC DNA]</scope>
    <source>
        <strain evidence="2">cv. Punajuju</strain>
        <tissue evidence="1">Leaves</tissue>
    </source>
</reference>
<proteinExistence type="predicted"/>
<sequence>MAGSSSANDNTSSSLMLKIKQNQNMIIDLHSSKYNEALQPMIECLKFSRISKALTASEEVPIMYLSSAYSSAFYNKADDVVTFEVGSIKTRISKSRFGKLLGFADQTDLIDPESLSPSTLPRLFYQLGYKGDITQLSKFTKKSLPPLWNFLFTILFKSFSERTTGTDSASKLFYSLFYGLYHDINLDYGSILWSQFVESVNYKNRHSEISCARFWTIVVKRAIEQHHLHIMTDSVLAVIPTLSTTQFATTKSEDFDFIGSIPITMLDRVPNGVHCIAAYRQIPPSGIRAVDPTHQVAFDRLENPKKNVKRKGKTAVSDTEKQHKRPRRLRKFVQSYDSENELSESHPIPTPPRDVPIADNLDDVPSPKPSSPAQSPPHDPTPKTTPHSSPQSTPEHSPLRPTNTQKSPSLSPKQTSIPHSPLNNPPTDIDEDEDILVNDDQDDLSDFLESPSNVKLKTPSSSVPMSSDQLSEISAKIDLLLQSQATPSASVWQSQLKDHKDSVETLVNENVNLMGKITFLIEKSEVQMRDSTTSIGRLEKDVLKFTQDFRDAHDRNNQNMQQVISSFSTSLKTEKEALSTLRSELKQQYSEWVSSMDTKVDQLRADLASENYLMDKLAAKETKIQLLKTDLRHQSAILASALSQNKAIRSGVSEIDSFLHRIVEDSDPILNPQVRRHLTLKLHPVFNLLAALKGVSEGVASPKQGGDDIHEESTFNQESPKKDTPIASNKNAEGVTGPSKDKGKKIVEEDESNQNATKSVRETKVDEILNLTRKLDAEEAAKREAELLLQTQMSLFPPWHYKRMKMEAITEPVENWLQPIASYNTSNDVNSQFDFPMTAKALLFRGFEELKDTRLSSSEVNDLLFTFYLKNARPQHLTWSLKKIVQLTPRLPEVTLPFINSRLLAFRGDDKEKMEFSLADLPFMNPFDWISLFNILSREQKYYPIFNHVKRMIGFYILEVAKLDVEVAGVLDKAPLTVRRPPPKNLGKRKIGKIANSNWSVAYNSKEGLENVKRIFFLLDKHLYRTPVLEHILHIINKLPSNTTEDKTCVNDMLRWYIEFRKRILAIIPKVFDRQTSEVKLEE</sequence>
<dbReference type="EMBL" id="CM042011">
    <property type="protein sequence ID" value="KAI3766266.1"/>
    <property type="molecule type" value="Genomic_DNA"/>
</dbReference>